<organism evidence="9 10">
    <name type="scientific">Spirosoma flavum</name>
    <dbReference type="NCBI Taxonomy" id="2048557"/>
    <lineage>
        <taxon>Bacteria</taxon>
        <taxon>Pseudomonadati</taxon>
        <taxon>Bacteroidota</taxon>
        <taxon>Cytophagia</taxon>
        <taxon>Cytophagales</taxon>
        <taxon>Cytophagaceae</taxon>
        <taxon>Spirosoma</taxon>
    </lineage>
</organism>
<dbReference type="SUPFAM" id="SSF52833">
    <property type="entry name" value="Thioredoxin-like"/>
    <property type="match status" value="1"/>
</dbReference>
<evidence type="ECO:0000313" key="10">
    <source>
        <dbReference type="Proteomes" id="UP001597512"/>
    </source>
</evidence>
<dbReference type="EMBL" id="JBHUOM010000001">
    <property type="protein sequence ID" value="MFD2933100.1"/>
    <property type="molecule type" value="Genomic_DNA"/>
</dbReference>
<feature type="domain" description="Thioredoxin" evidence="8">
    <location>
        <begin position="1"/>
        <end position="111"/>
    </location>
</feature>
<dbReference type="CDD" id="cd02947">
    <property type="entry name" value="TRX_family"/>
    <property type="match status" value="1"/>
</dbReference>
<dbReference type="PROSITE" id="PS00194">
    <property type="entry name" value="THIOREDOXIN_1"/>
    <property type="match status" value="1"/>
</dbReference>
<dbReference type="PANTHER" id="PTHR45663:SF11">
    <property type="entry name" value="GEO12009P1"/>
    <property type="match status" value="1"/>
</dbReference>
<evidence type="ECO:0000256" key="6">
    <source>
        <dbReference type="NCBIfam" id="TIGR01068"/>
    </source>
</evidence>
<keyword evidence="3" id="KW-0249">Electron transport</keyword>
<protein>
    <recommendedName>
        <fullName evidence="6 7">Thioredoxin</fullName>
    </recommendedName>
</protein>
<gene>
    <name evidence="9" type="primary">trxA</name>
    <name evidence="9" type="ORF">ACFS25_04860</name>
</gene>
<comment type="caution">
    <text evidence="9">The sequence shown here is derived from an EMBL/GenBank/DDBJ whole genome shotgun (WGS) entry which is preliminary data.</text>
</comment>
<sequence>MAAGTFAVEATDANFNDLINSDKPVLVDFWAEWCGPCKMIGPVVEQLAGEYEGKAIVAKMDVDQNAQIPAKFGIRSIPTLMIFKNGQLVDKVIGAVPKNVLEQKLLGALEPATI</sequence>
<keyword evidence="2" id="KW-0813">Transport</keyword>
<evidence type="ECO:0000313" key="9">
    <source>
        <dbReference type="EMBL" id="MFD2933100.1"/>
    </source>
</evidence>
<dbReference type="PIRSF" id="PIRSF000077">
    <property type="entry name" value="Thioredoxin"/>
    <property type="match status" value="1"/>
</dbReference>
<keyword evidence="5" id="KW-0676">Redox-active center</keyword>
<dbReference type="PANTHER" id="PTHR45663">
    <property type="entry name" value="GEO12009P1"/>
    <property type="match status" value="1"/>
</dbReference>
<evidence type="ECO:0000259" key="8">
    <source>
        <dbReference type="PROSITE" id="PS51352"/>
    </source>
</evidence>
<dbReference type="Proteomes" id="UP001597512">
    <property type="component" value="Unassembled WGS sequence"/>
</dbReference>
<name>A0ABW6AH52_9BACT</name>
<dbReference type="InterPro" id="IPR036249">
    <property type="entry name" value="Thioredoxin-like_sf"/>
</dbReference>
<proteinExistence type="inferred from homology"/>
<dbReference type="InterPro" id="IPR013766">
    <property type="entry name" value="Thioredoxin_domain"/>
</dbReference>
<reference evidence="10" key="1">
    <citation type="journal article" date="2019" name="Int. J. Syst. Evol. Microbiol.">
        <title>The Global Catalogue of Microorganisms (GCM) 10K type strain sequencing project: providing services to taxonomists for standard genome sequencing and annotation.</title>
        <authorList>
            <consortium name="The Broad Institute Genomics Platform"/>
            <consortium name="The Broad Institute Genome Sequencing Center for Infectious Disease"/>
            <person name="Wu L."/>
            <person name="Ma J."/>
        </authorList>
    </citation>
    <scope>NUCLEOTIDE SEQUENCE [LARGE SCALE GENOMIC DNA]</scope>
    <source>
        <strain evidence="10">KCTC 52490</strain>
    </source>
</reference>
<dbReference type="Pfam" id="PF00085">
    <property type="entry name" value="Thioredoxin"/>
    <property type="match status" value="1"/>
</dbReference>
<evidence type="ECO:0000256" key="7">
    <source>
        <dbReference type="PIRNR" id="PIRNR000077"/>
    </source>
</evidence>
<evidence type="ECO:0000256" key="1">
    <source>
        <dbReference type="ARBA" id="ARBA00008987"/>
    </source>
</evidence>
<comment type="similarity">
    <text evidence="1 7">Belongs to the thioredoxin family.</text>
</comment>
<dbReference type="Gene3D" id="3.40.30.10">
    <property type="entry name" value="Glutaredoxin"/>
    <property type="match status" value="1"/>
</dbReference>
<dbReference type="InterPro" id="IPR005746">
    <property type="entry name" value="Thioredoxin"/>
</dbReference>
<dbReference type="RefSeq" id="WP_381497282.1">
    <property type="nucleotide sequence ID" value="NZ_JBHUOM010000001.1"/>
</dbReference>
<evidence type="ECO:0000256" key="5">
    <source>
        <dbReference type="ARBA" id="ARBA00023284"/>
    </source>
</evidence>
<keyword evidence="4" id="KW-1015">Disulfide bond</keyword>
<accession>A0ABW6AH52</accession>
<keyword evidence="10" id="KW-1185">Reference proteome</keyword>
<evidence type="ECO:0000256" key="4">
    <source>
        <dbReference type="ARBA" id="ARBA00023157"/>
    </source>
</evidence>
<evidence type="ECO:0000256" key="3">
    <source>
        <dbReference type="ARBA" id="ARBA00022982"/>
    </source>
</evidence>
<evidence type="ECO:0000256" key="2">
    <source>
        <dbReference type="ARBA" id="ARBA00022448"/>
    </source>
</evidence>
<dbReference type="PROSITE" id="PS51352">
    <property type="entry name" value="THIOREDOXIN_2"/>
    <property type="match status" value="1"/>
</dbReference>
<dbReference type="NCBIfam" id="TIGR01068">
    <property type="entry name" value="thioredoxin"/>
    <property type="match status" value="1"/>
</dbReference>
<dbReference type="InterPro" id="IPR017937">
    <property type="entry name" value="Thioredoxin_CS"/>
</dbReference>
<dbReference type="PRINTS" id="PR00421">
    <property type="entry name" value="THIOREDOXIN"/>
</dbReference>